<keyword evidence="3" id="KW-1185">Reference proteome</keyword>
<organism evidence="2 3">
    <name type="scientific">Hathewaya proteolytica DSM 3090</name>
    <dbReference type="NCBI Taxonomy" id="1121331"/>
    <lineage>
        <taxon>Bacteria</taxon>
        <taxon>Bacillati</taxon>
        <taxon>Bacillota</taxon>
        <taxon>Clostridia</taxon>
        <taxon>Eubacteriales</taxon>
        <taxon>Clostridiaceae</taxon>
        <taxon>Hathewaya</taxon>
    </lineage>
</organism>
<keyword evidence="1" id="KW-0812">Transmembrane</keyword>
<dbReference type="AlphaFoldDB" id="A0A1M6Q773"/>
<protein>
    <submittedName>
        <fullName evidence="2">Uncharacterized protein</fullName>
    </submittedName>
</protein>
<dbReference type="OrthoDB" id="1952449at2"/>
<keyword evidence="1" id="KW-0472">Membrane</keyword>
<gene>
    <name evidence="2" type="ORF">SAMN02745248_01924</name>
</gene>
<dbReference type="Proteomes" id="UP000183952">
    <property type="component" value="Unassembled WGS sequence"/>
</dbReference>
<name>A0A1M6Q773_9CLOT</name>
<evidence type="ECO:0000313" key="2">
    <source>
        <dbReference type="EMBL" id="SHK16041.1"/>
    </source>
</evidence>
<dbReference type="STRING" id="1121331.SAMN02745248_01924"/>
<keyword evidence="1" id="KW-1133">Transmembrane helix</keyword>
<sequence length="269" mass="31079">MKKVSIFSKDYEKIMKRRKRIRAIAIVIISIALLIGGILYLNLDSLKKLIAKKNNVDPKGNITEIVKDISSKENTKVEDISADKDEIKEKVKEDKVEERTAVLENGFKIDYTVDTKTQSIDKLKEDGNYTYQLSQDKKMAIVFFNKTSQLFSLNEGGIVKNLSYDLFVTTKGKRVSRNDFLKQNPSFIWMESPRLYKDKVYYATKLPNLNNNNRYFLWICDVSTGKHRGIFNNNYRANKIQMGQITSKGLEIILDGKARYFNENGTEVK</sequence>
<evidence type="ECO:0000256" key="1">
    <source>
        <dbReference type="SAM" id="Phobius"/>
    </source>
</evidence>
<feature type="transmembrane region" description="Helical" evidence="1">
    <location>
        <begin position="21"/>
        <end position="43"/>
    </location>
</feature>
<proteinExistence type="predicted"/>
<dbReference type="EMBL" id="FRAD01000015">
    <property type="protein sequence ID" value="SHK16041.1"/>
    <property type="molecule type" value="Genomic_DNA"/>
</dbReference>
<dbReference type="RefSeq" id="WP_072903878.1">
    <property type="nucleotide sequence ID" value="NZ_FRAD01000015.1"/>
</dbReference>
<evidence type="ECO:0000313" key="3">
    <source>
        <dbReference type="Proteomes" id="UP000183952"/>
    </source>
</evidence>
<accession>A0A1M6Q773</accession>
<reference evidence="2 3" key="1">
    <citation type="submission" date="2016-11" db="EMBL/GenBank/DDBJ databases">
        <authorList>
            <person name="Jaros S."/>
            <person name="Januszkiewicz K."/>
            <person name="Wedrychowicz H."/>
        </authorList>
    </citation>
    <scope>NUCLEOTIDE SEQUENCE [LARGE SCALE GENOMIC DNA]</scope>
    <source>
        <strain evidence="2 3">DSM 3090</strain>
    </source>
</reference>